<sequence length="64" mass="7549">MDFSSKRTCKNSTYHEETALLVIAEEVVFVAIHLVREGRWFASNLNKERYMLRNSLQNPEKLFS</sequence>
<evidence type="ECO:0000313" key="2">
    <source>
        <dbReference type="Proteomes" id="UP000828390"/>
    </source>
</evidence>
<gene>
    <name evidence="1" type="ORF">DPMN_124942</name>
</gene>
<proteinExistence type="predicted"/>
<keyword evidence="2" id="KW-1185">Reference proteome</keyword>
<reference evidence="1" key="1">
    <citation type="journal article" date="2019" name="bioRxiv">
        <title>The Genome of the Zebra Mussel, Dreissena polymorpha: A Resource for Invasive Species Research.</title>
        <authorList>
            <person name="McCartney M.A."/>
            <person name="Auch B."/>
            <person name="Kono T."/>
            <person name="Mallez S."/>
            <person name="Zhang Y."/>
            <person name="Obille A."/>
            <person name="Becker A."/>
            <person name="Abrahante J.E."/>
            <person name="Garbe J."/>
            <person name="Badalamenti J.P."/>
            <person name="Herman A."/>
            <person name="Mangelson H."/>
            <person name="Liachko I."/>
            <person name="Sullivan S."/>
            <person name="Sone E.D."/>
            <person name="Koren S."/>
            <person name="Silverstein K.A.T."/>
            <person name="Beckman K.B."/>
            <person name="Gohl D.M."/>
        </authorList>
    </citation>
    <scope>NUCLEOTIDE SEQUENCE</scope>
    <source>
        <strain evidence="1">Duluth1</strain>
        <tissue evidence="1">Whole animal</tissue>
    </source>
</reference>
<accession>A0A9D4JWN8</accession>
<evidence type="ECO:0000313" key="1">
    <source>
        <dbReference type="EMBL" id="KAH3823143.1"/>
    </source>
</evidence>
<comment type="caution">
    <text evidence="1">The sequence shown here is derived from an EMBL/GenBank/DDBJ whole genome shotgun (WGS) entry which is preliminary data.</text>
</comment>
<protein>
    <submittedName>
        <fullName evidence="1">Uncharacterized protein</fullName>
    </submittedName>
</protein>
<name>A0A9D4JWN8_DREPO</name>
<dbReference type="AlphaFoldDB" id="A0A9D4JWN8"/>
<dbReference type="Proteomes" id="UP000828390">
    <property type="component" value="Unassembled WGS sequence"/>
</dbReference>
<organism evidence="1 2">
    <name type="scientific">Dreissena polymorpha</name>
    <name type="common">Zebra mussel</name>
    <name type="synonym">Mytilus polymorpha</name>
    <dbReference type="NCBI Taxonomy" id="45954"/>
    <lineage>
        <taxon>Eukaryota</taxon>
        <taxon>Metazoa</taxon>
        <taxon>Spiralia</taxon>
        <taxon>Lophotrochozoa</taxon>
        <taxon>Mollusca</taxon>
        <taxon>Bivalvia</taxon>
        <taxon>Autobranchia</taxon>
        <taxon>Heteroconchia</taxon>
        <taxon>Euheterodonta</taxon>
        <taxon>Imparidentia</taxon>
        <taxon>Neoheterodontei</taxon>
        <taxon>Myida</taxon>
        <taxon>Dreissenoidea</taxon>
        <taxon>Dreissenidae</taxon>
        <taxon>Dreissena</taxon>
    </lineage>
</organism>
<reference evidence="1" key="2">
    <citation type="submission" date="2020-11" db="EMBL/GenBank/DDBJ databases">
        <authorList>
            <person name="McCartney M.A."/>
            <person name="Auch B."/>
            <person name="Kono T."/>
            <person name="Mallez S."/>
            <person name="Becker A."/>
            <person name="Gohl D.M."/>
            <person name="Silverstein K.A.T."/>
            <person name="Koren S."/>
            <person name="Bechman K.B."/>
            <person name="Herman A."/>
            <person name="Abrahante J.E."/>
            <person name="Garbe J."/>
        </authorList>
    </citation>
    <scope>NUCLEOTIDE SEQUENCE</scope>
    <source>
        <strain evidence="1">Duluth1</strain>
        <tissue evidence="1">Whole animal</tissue>
    </source>
</reference>
<dbReference type="EMBL" id="JAIWYP010000005">
    <property type="protein sequence ID" value="KAH3823143.1"/>
    <property type="molecule type" value="Genomic_DNA"/>
</dbReference>